<evidence type="ECO:0000313" key="3">
    <source>
        <dbReference type="Proteomes" id="UP001199816"/>
    </source>
</evidence>
<evidence type="ECO:0008006" key="4">
    <source>
        <dbReference type="Google" id="ProtNLM"/>
    </source>
</evidence>
<keyword evidence="1" id="KW-0732">Signal</keyword>
<organism evidence="2 3">
    <name type="scientific">Niabella pedocola</name>
    <dbReference type="NCBI Taxonomy" id="1752077"/>
    <lineage>
        <taxon>Bacteria</taxon>
        <taxon>Pseudomonadati</taxon>
        <taxon>Bacteroidota</taxon>
        <taxon>Chitinophagia</taxon>
        <taxon>Chitinophagales</taxon>
        <taxon>Chitinophagaceae</taxon>
        <taxon>Niabella</taxon>
    </lineage>
</organism>
<sequence length="217" mass="24213">MKKLIVSMTFLAATLQVTSAQTNSGGIEATVAKLDNASAAKDYEILSQDFLQLTATDSNNWLTWYYAAFCNAQTGWMYQRDGEKIEPFANTAEQQINKALSLIDTASQKKELSEIYCIMAMVNQDKVFINPQTYGAKFGPAAFRYIQMAQAANPQNPRALYLAGWQKFATPKIWGGNKTKAKELLVQASQLLEQETDANIAPHWGKTEVENLLKQIK</sequence>
<dbReference type="RefSeq" id="WP_231002060.1">
    <property type="nucleotide sequence ID" value="NZ_JAJNEC010000001.1"/>
</dbReference>
<proteinExistence type="predicted"/>
<comment type="caution">
    <text evidence="2">The sequence shown here is derived from an EMBL/GenBank/DDBJ whole genome shotgun (WGS) entry which is preliminary data.</text>
</comment>
<keyword evidence="3" id="KW-1185">Reference proteome</keyword>
<feature type="chain" id="PRO_5047488873" description="Sel1 repeat family protein" evidence="1">
    <location>
        <begin position="20"/>
        <end position="217"/>
    </location>
</feature>
<dbReference type="Proteomes" id="UP001199816">
    <property type="component" value="Unassembled WGS sequence"/>
</dbReference>
<protein>
    <recommendedName>
        <fullName evidence="4">Sel1 repeat family protein</fullName>
    </recommendedName>
</protein>
<accession>A0ABS8PJF6</accession>
<reference evidence="2 3" key="1">
    <citation type="submission" date="2021-11" db="EMBL/GenBank/DDBJ databases">
        <title>Genomic of Niabella pedocola.</title>
        <authorList>
            <person name="Wu T."/>
        </authorList>
    </citation>
    <scope>NUCLEOTIDE SEQUENCE [LARGE SCALE GENOMIC DNA]</scope>
    <source>
        <strain evidence="2 3">JCM 31011</strain>
    </source>
</reference>
<evidence type="ECO:0000256" key="1">
    <source>
        <dbReference type="SAM" id="SignalP"/>
    </source>
</evidence>
<dbReference type="EMBL" id="JAJNEC010000001">
    <property type="protein sequence ID" value="MCD2421227.1"/>
    <property type="molecule type" value="Genomic_DNA"/>
</dbReference>
<gene>
    <name evidence="2" type="ORF">LQ567_00530</name>
</gene>
<feature type="signal peptide" evidence="1">
    <location>
        <begin position="1"/>
        <end position="19"/>
    </location>
</feature>
<evidence type="ECO:0000313" key="2">
    <source>
        <dbReference type="EMBL" id="MCD2421227.1"/>
    </source>
</evidence>
<name>A0ABS8PJF6_9BACT</name>